<evidence type="ECO:0000313" key="2">
    <source>
        <dbReference type="EMBL" id="JAD64980.1"/>
    </source>
</evidence>
<dbReference type="AlphaFoldDB" id="A0A0A9BUY1"/>
<feature type="chain" id="PRO_5002060612" evidence="1">
    <location>
        <begin position="21"/>
        <end position="48"/>
    </location>
</feature>
<sequence length="48" mass="5474">MWPSSTASRLCILWSTGSTAFLISRLKHCLVGVIYDTVYLEKALEYFC</sequence>
<reference evidence="2" key="2">
    <citation type="journal article" date="2015" name="Data Brief">
        <title>Shoot transcriptome of the giant reed, Arundo donax.</title>
        <authorList>
            <person name="Barrero R.A."/>
            <person name="Guerrero F.D."/>
            <person name="Moolhuijzen P."/>
            <person name="Goolsby J.A."/>
            <person name="Tidwell J."/>
            <person name="Bellgard S.E."/>
            <person name="Bellgard M.I."/>
        </authorList>
    </citation>
    <scope>NUCLEOTIDE SEQUENCE</scope>
    <source>
        <tissue evidence="2">Shoot tissue taken approximately 20 cm above the soil surface</tissue>
    </source>
</reference>
<organism evidence="2">
    <name type="scientific">Arundo donax</name>
    <name type="common">Giant reed</name>
    <name type="synonym">Donax arundinaceus</name>
    <dbReference type="NCBI Taxonomy" id="35708"/>
    <lineage>
        <taxon>Eukaryota</taxon>
        <taxon>Viridiplantae</taxon>
        <taxon>Streptophyta</taxon>
        <taxon>Embryophyta</taxon>
        <taxon>Tracheophyta</taxon>
        <taxon>Spermatophyta</taxon>
        <taxon>Magnoliopsida</taxon>
        <taxon>Liliopsida</taxon>
        <taxon>Poales</taxon>
        <taxon>Poaceae</taxon>
        <taxon>PACMAD clade</taxon>
        <taxon>Arundinoideae</taxon>
        <taxon>Arundineae</taxon>
        <taxon>Arundo</taxon>
    </lineage>
</organism>
<name>A0A0A9BUY1_ARUDO</name>
<proteinExistence type="predicted"/>
<dbReference type="EMBL" id="GBRH01232915">
    <property type="protein sequence ID" value="JAD64980.1"/>
    <property type="molecule type" value="Transcribed_RNA"/>
</dbReference>
<evidence type="ECO:0000256" key="1">
    <source>
        <dbReference type="SAM" id="SignalP"/>
    </source>
</evidence>
<feature type="signal peptide" evidence="1">
    <location>
        <begin position="1"/>
        <end position="20"/>
    </location>
</feature>
<reference evidence="2" key="1">
    <citation type="submission" date="2014-09" db="EMBL/GenBank/DDBJ databases">
        <authorList>
            <person name="Magalhaes I.L.F."/>
            <person name="Oliveira U."/>
            <person name="Santos F.R."/>
            <person name="Vidigal T.H.D.A."/>
            <person name="Brescovit A.D."/>
            <person name="Santos A.J."/>
        </authorList>
    </citation>
    <scope>NUCLEOTIDE SEQUENCE</scope>
    <source>
        <tissue evidence="2">Shoot tissue taken approximately 20 cm above the soil surface</tissue>
    </source>
</reference>
<protein>
    <submittedName>
        <fullName evidence="2">Uncharacterized protein</fullName>
    </submittedName>
</protein>
<accession>A0A0A9BUY1</accession>
<keyword evidence="1" id="KW-0732">Signal</keyword>